<dbReference type="Gene3D" id="2.40.100.10">
    <property type="entry name" value="Cyclophilin-like"/>
    <property type="match status" value="1"/>
</dbReference>
<keyword evidence="2" id="KW-0378">Hydrolase</keyword>
<proteinExistence type="predicted"/>
<dbReference type="InterPro" id="IPR052708">
    <property type="entry name" value="PxpC"/>
</dbReference>
<reference evidence="6" key="1">
    <citation type="journal article" date="2019" name="Int. J. Syst. Evol. Microbiol.">
        <title>The Global Catalogue of Microorganisms (GCM) 10K type strain sequencing project: providing services to taxonomists for standard genome sequencing and annotation.</title>
        <authorList>
            <consortium name="The Broad Institute Genomics Platform"/>
            <consortium name="The Broad Institute Genome Sequencing Center for Infectious Disease"/>
            <person name="Wu L."/>
            <person name="Ma J."/>
        </authorList>
    </citation>
    <scope>NUCLEOTIDE SEQUENCE [LARGE SCALE GENOMIC DNA]</scope>
    <source>
        <strain evidence="6">CCUG 73951</strain>
    </source>
</reference>
<evidence type="ECO:0000313" key="6">
    <source>
        <dbReference type="Proteomes" id="UP001596494"/>
    </source>
</evidence>
<accession>A0ABW2K6L9</accession>
<feature type="domain" description="Carboxyltransferase" evidence="4">
    <location>
        <begin position="23"/>
        <end position="316"/>
    </location>
</feature>
<dbReference type="PANTHER" id="PTHR43309">
    <property type="entry name" value="5-OXOPROLINASE SUBUNIT C"/>
    <property type="match status" value="1"/>
</dbReference>
<organism evidence="5 6">
    <name type="scientific">Halobacillus campisalis</name>
    <dbReference type="NCBI Taxonomy" id="435909"/>
    <lineage>
        <taxon>Bacteria</taxon>
        <taxon>Bacillati</taxon>
        <taxon>Bacillota</taxon>
        <taxon>Bacilli</taxon>
        <taxon>Bacillales</taxon>
        <taxon>Bacillaceae</taxon>
        <taxon>Halobacillus</taxon>
    </lineage>
</organism>
<keyword evidence="6" id="KW-1185">Reference proteome</keyword>
<dbReference type="InterPro" id="IPR029000">
    <property type="entry name" value="Cyclophilin-like_dom_sf"/>
</dbReference>
<evidence type="ECO:0000259" key="4">
    <source>
        <dbReference type="SMART" id="SM00797"/>
    </source>
</evidence>
<dbReference type="SMART" id="SM00797">
    <property type="entry name" value="AHS2"/>
    <property type="match status" value="1"/>
</dbReference>
<sequence length="333" mass="36727">MIKILKDGLLTTIQDLGRTGYQKYGVIVSGSMDTYAHRLANLLVGNEEEEALLEATLLGPVIEFNQDTVISICGGDLSPDINGEKVGMWKTIFVKSGAVLKFGKPKTGCRAYIAIAGGLDIPKVMESRSTYIRAQIGGYKGRPLQPDDVIPLKRSSADNSHSQGRREDLLFKETDWTIASDMIPNYTSRPVISLIKGPQFEWFKEESQKALYSESFKISSQSDRMGYRMEGASLFLKAKKELISEAVAFGSIQVPPDGNPIILLADRQTTGGYPKIGQVASVDLPVLCQTKPGEQLSFKEVSLEEAQQAYLEQEHSIQLLKRSISLKIKEAFS</sequence>
<evidence type="ECO:0000313" key="5">
    <source>
        <dbReference type="EMBL" id="MFC7321803.1"/>
    </source>
</evidence>
<dbReference type="PANTHER" id="PTHR43309:SF5">
    <property type="entry name" value="5-OXOPROLINASE SUBUNIT C"/>
    <property type="match status" value="1"/>
</dbReference>
<dbReference type="Pfam" id="PF02626">
    <property type="entry name" value="CT_A_B"/>
    <property type="match status" value="1"/>
</dbReference>
<keyword evidence="1" id="KW-0547">Nucleotide-binding</keyword>
<evidence type="ECO:0000256" key="1">
    <source>
        <dbReference type="ARBA" id="ARBA00022741"/>
    </source>
</evidence>
<dbReference type="SUPFAM" id="SSF50891">
    <property type="entry name" value="Cyclophilin-like"/>
    <property type="match status" value="1"/>
</dbReference>
<dbReference type="EMBL" id="JBHTBY010000011">
    <property type="protein sequence ID" value="MFC7321803.1"/>
    <property type="molecule type" value="Genomic_DNA"/>
</dbReference>
<evidence type="ECO:0000256" key="3">
    <source>
        <dbReference type="ARBA" id="ARBA00022840"/>
    </source>
</evidence>
<keyword evidence="3" id="KW-0067">ATP-binding</keyword>
<dbReference type="Proteomes" id="UP001596494">
    <property type="component" value="Unassembled WGS sequence"/>
</dbReference>
<protein>
    <submittedName>
        <fullName evidence="5">Biotin-dependent carboxyltransferase family protein</fullName>
    </submittedName>
</protein>
<dbReference type="RefSeq" id="WP_289215745.1">
    <property type="nucleotide sequence ID" value="NZ_JAPVRC010000004.1"/>
</dbReference>
<name>A0ABW2K6L9_9BACI</name>
<comment type="caution">
    <text evidence="5">The sequence shown here is derived from an EMBL/GenBank/DDBJ whole genome shotgun (WGS) entry which is preliminary data.</text>
</comment>
<dbReference type="NCBIfam" id="TIGR00724">
    <property type="entry name" value="urea_amlyse_rel"/>
    <property type="match status" value="1"/>
</dbReference>
<evidence type="ECO:0000256" key="2">
    <source>
        <dbReference type="ARBA" id="ARBA00022801"/>
    </source>
</evidence>
<dbReference type="InterPro" id="IPR003778">
    <property type="entry name" value="CT_A_B"/>
</dbReference>
<gene>
    <name evidence="5" type="ORF">ACFQMN_13025</name>
</gene>